<dbReference type="InterPro" id="IPR012340">
    <property type="entry name" value="NA-bd_OB-fold"/>
</dbReference>
<feature type="non-terminal residue" evidence="2">
    <location>
        <position position="66"/>
    </location>
</feature>
<sequence length="66" mass="7567">MTDEKDLSENEIIALRRAALDDLRKEGNPFPNDFRRKHLAAELHERFDDQSKEELEVSADQSVVAG</sequence>
<accession>A0A381XNZ1</accession>
<dbReference type="AlphaFoldDB" id="A0A381XNZ1"/>
<reference evidence="2" key="1">
    <citation type="submission" date="2018-05" db="EMBL/GenBank/DDBJ databases">
        <authorList>
            <person name="Lanie J.A."/>
            <person name="Ng W.-L."/>
            <person name="Kazmierczak K.M."/>
            <person name="Andrzejewski T.M."/>
            <person name="Davidsen T.M."/>
            <person name="Wayne K.J."/>
            <person name="Tettelin H."/>
            <person name="Glass J.I."/>
            <person name="Rusch D."/>
            <person name="Podicherti R."/>
            <person name="Tsui H.-C.T."/>
            <person name="Winkler M.E."/>
        </authorList>
    </citation>
    <scope>NUCLEOTIDE SEQUENCE</scope>
</reference>
<proteinExistence type="predicted"/>
<dbReference type="SUPFAM" id="SSF50249">
    <property type="entry name" value="Nucleic acid-binding proteins"/>
    <property type="match status" value="1"/>
</dbReference>
<evidence type="ECO:0008006" key="3">
    <source>
        <dbReference type="Google" id="ProtNLM"/>
    </source>
</evidence>
<organism evidence="2">
    <name type="scientific">marine metagenome</name>
    <dbReference type="NCBI Taxonomy" id="408172"/>
    <lineage>
        <taxon>unclassified sequences</taxon>
        <taxon>metagenomes</taxon>
        <taxon>ecological metagenomes</taxon>
    </lineage>
</organism>
<protein>
    <recommendedName>
        <fullName evidence="3">Lysine--tRNA ligase</fullName>
    </recommendedName>
</protein>
<dbReference type="EMBL" id="UINC01015867">
    <property type="protein sequence ID" value="SVA66496.1"/>
    <property type="molecule type" value="Genomic_DNA"/>
</dbReference>
<dbReference type="Gene3D" id="2.40.50.140">
    <property type="entry name" value="Nucleic acid-binding proteins"/>
    <property type="match status" value="1"/>
</dbReference>
<name>A0A381XNZ1_9ZZZZ</name>
<evidence type="ECO:0000256" key="1">
    <source>
        <dbReference type="SAM" id="MobiDB-lite"/>
    </source>
</evidence>
<evidence type="ECO:0000313" key="2">
    <source>
        <dbReference type="EMBL" id="SVA66496.1"/>
    </source>
</evidence>
<gene>
    <name evidence="2" type="ORF">METZ01_LOCUS119350</name>
</gene>
<feature type="region of interest" description="Disordered" evidence="1">
    <location>
        <begin position="47"/>
        <end position="66"/>
    </location>
</feature>